<dbReference type="InterPro" id="IPR036396">
    <property type="entry name" value="Cyt_P450_sf"/>
</dbReference>
<reference evidence="1 2" key="1">
    <citation type="submission" date="2023-08" db="EMBL/GenBank/DDBJ databases">
        <title>Black Yeasts Isolated from many extreme environments.</title>
        <authorList>
            <person name="Coleine C."/>
            <person name="Stajich J.E."/>
            <person name="Selbmann L."/>
        </authorList>
    </citation>
    <scope>NUCLEOTIDE SEQUENCE [LARGE SCALE GENOMIC DNA]</scope>
    <source>
        <strain evidence="1 2">CCFEE 536</strain>
    </source>
</reference>
<accession>A0ABR0ISS2</accession>
<feature type="non-terminal residue" evidence="1">
    <location>
        <position position="89"/>
    </location>
</feature>
<evidence type="ECO:0000313" key="2">
    <source>
        <dbReference type="Proteomes" id="UP001357485"/>
    </source>
</evidence>
<dbReference type="Pfam" id="PF00067">
    <property type="entry name" value="p450"/>
    <property type="match status" value="1"/>
</dbReference>
<protein>
    <recommendedName>
        <fullName evidence="3">Cytochrome P450</fullName>
    </recommendedName>
</protein>
<comment type="caution">
    <text evidence="1">The sequence shown here is derived from an EMBL/GenBank/DDBJ whole genome shotgun (WGS) entry which is preliminary data.</text>
</comment>
<name>A0ABR0ISS2_9PEZI</name>
<dbReference type="Proteomes" id="UP001357485">
    <property type="component" value="Unassembled WGS sequence"/>
</dbReference>
<evidence type="ECO:0000313" key="1">
    <source>
        <dbReference type="EMBL" id="KAK5019787.1"/>
    </source>
</evidence>
<dbReference type="InterPro" id="IPR001128">
    <property type="entry name" value="Cyt_P450"/>
</dbReference>
<dbReference type="SUPFAM" id="SSF48264">
    <property type="entry name" value="Cytochrome P450"/>
    <property type="match status" value="1"/>
</dbReference>
<organism evidence="1 2">
    <name type="scientific">Cryomyces antarcticus</name>
    <dbReference type="NCBI Taxonomy" id="329879"/>
    <lineage>
        <taxon>Eukaryota</taxon>
        <taxon>Fungi</taxon>
        <taxon>Dikarya</taxon>
        <taxon>Ascomycota</taxon>
        <taxon>Pezizomycotina</taxon>
        <taxon>Dothideomycetes</taxon>
        <taxon>Dothideomycetes incertae sedis</taxon>
        <taxon>Cryomyces</taxon>
    </lineage>
</organism>
<dbReference type="Gene3D" id="1.10.630.10">
    <property type="entry name" value="Cytochrome P450"/>
    <property type="match status" value="1"/>
</dbReference>
<keyword evidence="2" id="KW-1185">Reference proteome</keyword>
<evidence type="ECO:0008006" key="3">
    <source>
        <dbReference type="Google" id="ProtNLM"/>
    </source>
</evidence>
<sequence length="89" mass="10186">MFWKSLLPKSLGEKRIQHFKYSTDRVDRRLATPTDRPDIWTLVLNNQEKEGKGLSVKEMHSNASLFMVAGTETTATLLSGLTYYLLKNP</sequence>
<gene>
    <name evidence="1" type="ORF">LTR16_012675</name>
</gene>
<dbReference type="EMBL" id="JAVRRA010029616">
    <property type="protein sequence ID" value="KAK5019787.1"/>
    <property type="molecule type" value="Genomic_DNA"/>
</dbReference>
<proteinExistence type="predicted"/>